<name>A0AAV7NS75_PLEWA</name>
<evidence type="ECO:0000313" key="3">
    <source>
        <dbReference type="Proteomes" id="UP001066276"/>
    </source>
</evidence>
<reference evidence="2" key="1">
    <citation type="journal article" date="2022" name="bioRxiv">
        <title>Sequencing and chromosome-scale assembly of the giantPleurodeles waltlgenome.</title>
        <authorList>
            <person name="Brown T."/>
            <person name="Elewa A."/>
            <person name="Iarovenko S."/>
            <person name="Subramanian E."/>
            <person name="Araus A.J."/>
            <person name="Petzold A."/>
            <person name="Susuki M."/>
            <person name="Suzuki K.-i.T."/>
            <person name="Hayashi T."/>
            <person name="Toyoda A."/>
            <person name="Oliveira C."/>
            <person name="Osipova E."/>
            <person name="Leigh N.D."/>
            <person name="Simon A."/>
            <person name="Yun M.H."/>
        </authorList>
    </citation>
    <scope>NUCLEOTIDE SEQUENCE</scope>
    <source>
        <strain evidence="2">20211129_DDA</strain>
        <tissue evidence="2">Liver</tissue>
    </source>
</reference>
<evidence type="ECO:0000256" key="1">
    <source>
        <dbReference type="SAM" id="MobiDB-lite"/>
    </source>
</evidence>
<gene>
    <name evidence="2" type="ORF">NDU88_007137</name>
</gene>
<evidence type="ECO:0000313" key="2">
    <source>
        <dbReference type="EMBL" id="KAJ1118950.1"/>
    </source>
</evidence>
<dbReference type="EMBL" id="JANPWB010000012">
    <property type="protein sequence ID" value="KAJ1118950.1"/>
    <property type="molecule type" value="Genomic_DNA"/>
</dbReference>
<dbReference type="Proteomes" id="UP001066276">
    <property type="component" value="Chromosome 8"/>
</dbReference>
<keyword evidence="3" id="KW-1185">Reference proteome</keyword>
<dbReference type="AlphaFoldDB" id="A0AAV7NS75"/>
<organism evidence="2 3">
    <name type="scientific">Pleurodeles waltl</name>
    <name type="common">Iberian ribbed newt</name>
    <dbReference type="NCBI Taxonomy" id="8319"/>
    <lineage>
        <taxon>Eukaryota</taxon>
        <taxon>Metazoa</taxon>
        <taxon>Chordata</taxon>
        <taxon>Craniata</taxon>
        <taxon>Vertebrata</taxon>
        <taxon>Euteleostomi</taxon>
        <taxon>Amphibia</taxon>
        <taxon>Batrachia</taxon>
        <taxon>Caudata</taxon>
        <taxon>Salamandroidea</taxon>
        <taxon>Salamandridae</taxon>
        <taxon>Pleurodelinae</taxon>
        <taxon>Pleurodeles</taxon>
    </lineage>
</organism>
<proteinExistence type="predicted"/>
<feature type="region of interest" description="Disordered" evidence="1">
    <location>
        <begin position="29"/>
        <end position="54"/>
    </location>
</feature>
<protein>
    <submittedName>
        <fullName evidence="2">Uncharacterized protein</fullName>
    </submittedName>
</protein>
<accession>A0AAV7NS75</accession>
<comment type="caution">
    <text evidence="2">The sequence shown here is derived from an EMBL/GenBank/DDBJ whole genome shotgun (WGS) entry which is preliminary data.</text>
</comment>
<sequence>MRVASRRFPLAIGRGLRVLPARMTLTHRSSQGVAGDPIMAGDPDSPGQQTSDLSRTWSHHVQLLSNTIPIAACLQVLSSASNYLKSKARACSAPDLTKERLMVHTVVE</sequence>